<dbReference type="GO" id="GO:0005737">
    <property type="term" value="C:cytoplasm"/>
    <property type="evidence" value="ECO:0007669"/>
    <property type="project" value="UniProtKB-SubCell"/>
</dbReference>
<protein>
    <recommendedName>
        <fullName evidence="10">Imidazole glycerol phosphate synthase subunit HisH</fullName>
        <ecNumber evidence="10">4.3.2.10</ecNumber>
    </recommendedName>
    <alternativeName>
        <fullName evidence="10">IGP synthase glutaminase subunit</fullName>
        <ecNumber evidence="10">3.5.1.2</ecNumber>
    </alternativeName>
    <alternativeName>
        <fullName evidence="10">IGP synthase subunit HisH</fullName>
    </alternativeName>
    <alternativeName>
        <fullName evidence="10">ImGP synthase subunit HisH</fullName>
        <shortName evidence="10">IGPS subunit HisH</shortName>
    </alternativeName>
</protein>
<keyword evidence="4 10" id="KW-0378">Hydrolase</keyword>
<comment type="subcellular location">
    <subcellularLocation>
        <location evidence="10">Cytoplasm</location>
    </subcellularLocation>
</comment>
<keyword evidence="5 10" id="KW-0315">Glutamine amidotransferase</keyword>
<gene>
    <name evidence="10" type="primary">hisH</name>
    <name evidence="13" type="ordered locus">Cpar_0470</name>
</gene>
<evidence type="ECO:0000256" key="8">
    <source>
        <dbReference type="ARBA" id="ARBA00047838"/>
    </source>
</evidence>
<dbReference type="GO" id="GO:0016829">
    <property type="term" value="F:lyase activity"/>
    <property type="evidence" value="ECO:0007669"/>
    <property type="project" value="UniProtKB-KW"/>
</dbReference>
<evidence type="ECO:0000256" key="11">
    <source>
        <dbReference type="PIRSR" id="PIRSR000495-1"/>
    </source>
</evidence>
<dbReference type="PIRSF" id="PIRSF000495">
    <property type="entry name" value="Amidotransf_hisH"/>
    <property type="match status" value="1"/>
</dbReference>
<feature type="active site" description="Nucleophile" evidence="10 11">
    <location>
        <position position="79"/>
    </location>
</feature>
<dbReference type="PROSITE" id="PS51273">
    <property type="entry name" value="GATASE_TYPE_1"/>
    <property type="match status" value="1"/>
</dbReference>
<evidence type="ECO:0000256" key="6">
    <source>
        <dbReference type="ARBA" id="ARBA00023102"/>
    </source>
</evidence>
<keyword evidence="7 10" id="KW-0456">Lyase</keyword>
<keyword evidence="3 10" id="KW-0028">Amino-acid biosynthesis</keyword>
<evidence type="ECO:0000256" key="1">
    <source>
        <dbReference type="ARBA" id="ARBA00005091"/>
    </source>
</evidence>
<dbReference type="Gene3D" id="3.40.50.880">
    <property type="match status" value="1"/>
</dbReference>
<dbReference type="NCBIfam" id="TIGR01855">
    <property type="entry name" value="IMP_synth_hisH"/>
    <property type="match status" value="1"/>
</dbReference>
<dbReference type="InterPro" id="IPR017926">
    <property type="entry name" value="GATASE"/>
</dbReference>
<evidence type="ECO:0000256" key="4">
    <source>
        <dbReference type="ARBA" id="ARBA00022801"/>
    </source>
</evidence>
<dbReference type="AlphaFoldDB" id="B3QLK2"/>
<evidence type="ECO:0000256" key="10">
    <source>
        <dbReference type="HAMAP-Rule" id="MF_00278"/>
    </source>
</evidence>
<dbReference type="GO" id="GO:0000107">
    <property type="term" value="F:imidazoleglycerol-phosphate synthase activity"/>
    <property type="evidence" value="ECO:0007669"/>
    <property type="project" value="UniProtKB-UniRule"/>
</dbReference>
<dbReference type="HOGENOM" id="CLU_071837_2_2_10"/>
<dbReference type="GO" id="GO:0004359">
    <property type="term" value="F:glutaminase activity"/>
    <property type="evidence" value="ECO:0007669"/>
    <property type="project" value="UniProtKB-EC"/>
</dbReference>
<dbReference type="Pfam" id="PF00117">
    <property type="entry name" value="GATase"/>
    <property type="match status" value="1"/>
</dbReference>
<evidence type="ECO:0000313" key="13">
    <source>
        <dbReference type="EMBL" id="ACF10892.1"/>
    </source>
</evidence>
<dbReference type="EC" id="4.3.2.10" evidence="10"/>
<dbReference type="UniPathway" id="UPA00031">
    <property type="reaction ID" value="UER00010"/>
</dbReference>
<comment type="catalytic activity">
    <reaction evidence="8 10">
        <text>5-[(5-phospho-1-deoxy-D-ribulos-1-ylimino)methylamino]-1-(5-phospho-beta-D-ribosyl)imidazole-4-carboxamide + L-glutamine = D-erythro-1-(imidazol-4-yl)glycerol 3-phosphate + 5-amino-1-(5-phospho-beta-D-ribosyl)imidazole-4-carboxamide + L-glutamate + H(+)</text>
        <dbReference type="Rhea" id="RHEA:24793"/>
        <dbReference type="ChEBI" id="CHEBI:15378"/>
        <dbReference type="ChEBI" id="CHEBI:29985"/>
        <dbReference type="ChEBI" id="CHEBI:58278"/>
        <dbReference type="ChEBI" id="CHEBI:58359"/>
        <dbReference type="ChEBI" id="CHEBI:58475"/>
        <dbReference type="ChEBI" id="CHEBI:58525"/>
        <dbReference type="EC" id="4.3.2.10"/>
    </reaction>
</comment>
<dbReference type="RefSeq" id="WP_012501725.1">
    <property type="nucleotide sequence ID" value="NC_011027.1"/>
</dbReference>
<proteinExistence type="inferred from homology"/>
<accession>B3QLK2</accession>
<feature type="active site" evidence="10 11">
    <location>
        <position position="184"/>
    </location>
</feature>
<dbReference type="InterPro" id="IPR010139">
    <property type="entry name" value="Imidazole-glycPsynth_HisH"/>
</dbReference>
<sequence length="202" mass="22181">MIFIADYGAGNLRSVHKAFEFLSIDAVVSDKASEMSRYEKVLIPGVGAYGPAMEAFNQHGFGDAIGEHIDKGRSVLGICLGMQLFLTESEEMGTNQGLDLVPGKVLHFPRGGDKIPQIGWNTINLCRKESVLFRGIPDESWFYFVHSYYCSPVDPASIAATTEYAGKKFCSAIEKNGIFAVQFHPEKSSEAGLLVLKNFAEF</sequence>
<evidence type="ECO:0000256" key="2">
    <source>
        <dbReference type="ARBA" id="ARBA00011152"/>
    </source>
</evidence>
<dbReference type="GO" id="GO:0000105">
    <property type="term" value="P:L-histidine biosynthetic process"/>
    <property type="evidence" value="ECO:0007669"/>
    <property type="project" value="UniProtKB-UniRule"/>
</dbReference>
<dbReference type="OrthoDB" id="9807137at2"/>
<organism evidence="13 14">
    <name type="scientific">Chlorobaculum parvum (strain DSM 263 / NCIMB 8327)</name>
    <name type="common">Chlorobium vibrioforme subsp. thiosulfatophilum</name>
    <dbReference type="NCBI Taxonomy" id="517417"/>
    <lineage>
        <taxon>Bacteria</taxon>
        <taxon>Pseudomonadati</taxon>
        <taxon>Chlorobiota</taxon>
        <taxon>Chlorobiia</taxon>
        <taxon>Chlorobiales</taxon>
        <taxon>Chlorobiaceae</taxon>
        <taxon>Chlorobaculum</taxon>
    </lineage>
</organism>
<dbReference type="Proteomes" id="UP000008811">
    <property type="component" value="Chromosome"/>
</dbReference>
<dbReference type="EC" id="3.5.1.2" evidence="10"/>
<evidence type="ECO:0000256" key="5">
    <source>
        <dbReference type="ARBA" id="ARBA00022962"/>
    </source>
</evidence>
<dbReference type="InterPro" id="IPR029062">
    <property type="entry name" value="Class_I_gatase-like"/>
</dbReference>
<dbReference type="eggNOG" id="COG0118">
    <property type="taxonomic scope" value="Bacteria"/>
</dbReference>
<comment type="function">
    <text evidence="10">IGPS catalyzes the conversion of PRFAR and glutamine to IGP, AICAR and glutamate. The HisH subunit catalyzes the hydrolysis of glutamine to glutamate and ammonia as part of the synthesis of IGP and AICAR. The resulting ammonia molecule is channeled to the active site of HisF.</text>
</comment>
<comment type="catalytic activity">
    <reaction evidence="9 10">
        <text>L-glutamine + H2O = L-glutamate + NH4(+)</text>
        <dbReference type="Rhea" id="RHEA:15889"/>
        <dbReference type="ChEBI" id="CHEBI:15377"/>
        <dbReference type="ChEBI" id="CHEBI:28938"/>
        <dbReference type="ChEBI" id="CHEBI:29985"/>
        <dbReference type="ChEBI" id="CHEBI:58359"/>
        <dbReference type="EC" id="3.5.1.2"/>
    </reaction>
</comment>
<reference evidence="13" key="1">
    <citation type="submission" date="2008-06" db="EMBL/GenBank/DDBJ databases">
        <title>Complete sequence of Chlorobaculum parvum NCIB 8327.</title>
        <authorList>
            <consortium name="US DOE Joint Genome Institute"/>
            <person name="Lucas S."/>
            <person name="Copeland A."/>
            <person name="Lapidus A."/>
            <person name="Glavina del Rio T."/>
            <person name="Dalin E."/>
            <person name="Tice H."/>
            <person name="Bruce D."/>
            <person name="Goodwin L."/>
            <person name="Pitluck S."/>
            <person name="Schmutz J."/>
            <person name="Larimer F."/>
            <person name="Land M."/>
            <person name="Hauser L."/>
            <person name="Kyrpides N."/>
            <person name="Mikhailova N."/>
            <person name="Zhao F."/>
            <person name="Li T."/>
            <person name="Liu Z."/>
            <person name="Overmann J."/>
            <person name="Bryant D.A."/>
            <person name="Richardson P."/>
        </authorList>
    </citation>
    <scope>NUCLEOTIDE SEQUENCE [LARGE SCALE GENOMIC DNA]</scope>
    <source>
        <strain evidence="13">NCIB 8327</strain>
    </source>
</reference>
<dbReference type="PANTHER" id="PTHR42701">
    <property type="entry name" value="IMIDAZOLE GLYCEROL PHOSPHATE SYNTHASE SUBUNIT HISH"/>
    <property type="match status" value="1"/>
</dbReference>
<dbReference type="STRING" id="517417.Cpar_0470"/>
<comment type="subunit">
    <text evidence="2 10">Heterodimer of HisH and HisF.</text>
</comment>
<dbReference type="KEGG" id="cpc:Cpar_0470"/>
<name>B3QLK2_CHLP8</name>
<comment type="pathway">
    <text evidence="1 10">Amino-acid biosynthesis; L-histidine biosynthesis; L-histidine from 5-phospho-alpha-D-ribose 1-diphosphate: step 5/9.</text>
</comment>
<dbReference type="PANTHER" id="PTHR42701:SF1">
    <property type="entry name" value="IMIDAZOLE GLYCEROL PHOSPHATE SYNTHASE SUBUNIT HISH"/>
    <property type="match status" value="1"/>
</dbReference>
<keyword evidence="6 10" id="KW-0368">Histidine biosynthesis</keyword>
<feature type="domain" description="Glutamine amidotransferase" evidence="12">
    <location>
        <begin position="18"/>
        <end position="199"/>
    </location>
</feature>
<keyword evidence="10" id="KW-0963">Cytoplasm</keyword>
<dbReference type="CDD" id="cd01748">
    <property type="entry name" value="GATase1_IGP_Synthase"/>
    <property type="match status" value="1"/>
</dbReference>
<dbReference type="EMBL" id="CP001099">
    <property type="protein sequence ID" value="ACF10892.1"/>
    <property type="molecule type" value="Genomic_DNA"/>
</dbReference>
<feature type="active site" evidence="10 11">
    <location>
        <position position="186"/>
    </location>
</feature>
<keyword evidence="14" id="KW-1185">Reference proteome</keyword>
<evidence type="ECO:0000256" key="9">
    <source>
        <dbReference type="ARBA" id="ARBA00049534"/>
    </source>
</evidence>
<dbReference type="SUPFAM" id="SSF52317">
    <property type="entry name" value="Class I glutamine amidotransferase-like"/>
    <property type="match status" value="1"/>
</dbReference>
<dbReference type="HAMAP" id="MF_00278">
    <property type="entry name" value="HisH"/>
    <property type="match status" value="1"/>
</dbReference>
<evidence type="ECO:0000256" key="7">
    <source>
        <dbReference type="ARBA" id="ARBA00023239"/>
    </source>
</evidence>
<evidence type="ECO:0000256" key="3">
    <source>
        <dbReference type="ARBA" id="ARBA00022605"/>
    </source>
</evidence>
<evidence type="ECO:0000313" key="14">
    <source>
        <dbReference type="Proteomes" id="UP000008811"/>
    </source>
</evidence>
<evidence type="ECO:0000259" key="12">
    <source>
        <dbReference type="Pfam" id="PF00117"/>
    </source>
</evidence>